<organism evidence="1 2">
    <name type="scientific">Bacillus cereus HuA4-10</name>
    <dbReference type="NCBI Taxonomy" id="1053206"/>
    <lineage>
        <taxon>Bacteria</taxon>
        <taxon>Bacillati</taxon>
        <taxon>Bacillota</taxon>
        <taxon>Bacilli</taxon>
        <taxon>Bacillales</taxon>
        <taxon>Bacillaceae</taxon>
        <taxon>Bacillus</taxon>
        <taxon>Bacillus cereus group</taxon>
    </lineage>
</organism>
<sequence length="175" mass="20875">MEAHIYFGKNAKYVIRGEEKMSKTYFIEDLYDLSFEQKKDLLKLFVSENETLCFFYVEENLKSLNNKEEKMILTNLYEKSPEWLVPLGQVRELKGMMWYKVKTDEEIIQAIEIEQLFWCIIVKDGDPVKDFSYSFALIEDDCIEELVIEEKEKNSFVNKVFPKIREMFGDKLKVS</sequence>
<reference evidence="1 2" key="1">
    <citation type="submission" date="2012-04" db="EMBL/GenBank/DDBJ databases">
        <title>The Genome Sequence of Bacillus cereus HuA4-10.</title>
        <authorList>
            <consortium name="The Broad Institute Genome Sequencing Platform"/>
            <consortium name="The Broad Institute Genome Sequencing Center for Infectious Disease"/>
            <person name="Feldgarden M."/>
            <person name="Van der Auwera G.A."/>
            <person name="Mahillon J."/>
            <person name="Duprez V."/>
            <person name="Timmery S."/>
            <person name="Mattelet C."/>
            <person name="Dierick K."/>
            <person name="Sun M."/>
            <person name="Yu Z."/>
            <person name="Zhu L."/>
            <person name="Hu X."/>
            <person name="Shank E.B."/>
            <person name="Swiecicka I."/>
            <person name="Hansen B.M."/>
            <person name="Andrup L."/>
            <person name="Young S.K."/>
            <person name="Zeng Q."/>
            <person name="Gargeya S."/>
            <person name="Fitzgerald M."/>
            <person name="Haas B."/>
            <person name="Abouelleil A."/>
            <person name="Alvarado L."/>
            <person name="Arachchi H.M."/>
            <person name="Berlin A."/>
            <person name="Chapman S.B."/>
            <person name="Goldberg J."/>
            <person name="Griggs A."/>
            <person name="Gujja S."/>
            <person name="Hansen M."/>
            <person name="Howarth C."/>
            <person name="Imamovic A."/>
            <person name="Larimer J."/>
            <person name="McCowen C."/>
            <person name="Montmayeur A."/>
            <person name="Murphy C."/>
            <person name="Neiman D."/>
            <person name="Pearson M."/>
            <person name="Priest M."/>
            <person name="Roberts A."/>
            <person name="Saif S."/>
            <person name="Shea T."/>
            <person name="Sisk P."/>
            <person name="Sykes S."/>
            <person name="Wortman J."/>
            <person name="Nusbaum C."/>
            <person name="Birren B."/>
        </authorList>
    </citation>
    <scope>NUCLEOTIDE SEQUENCE [LARGE SCALE GENOMIC DNA]</scope>
    <source>
        <strain evidence="1 2">HuA4-10</strain>
    </source>
</reference>
<dbReference type="Proteomes" id="UP000006977">
    <property type="component" value="Unassembled WGS sequence"/>
</dbReference>
<dbReference type="EMBL" id="AHEA01000028">
    <property type="protein sequence ID" value="EJQ76481.1"/>
    <property type="molecule type" value="Genomic_DNA"/>
</dbReference>
<dbReference type="HOGENOM" id="CLU_1529574_0_0_9"/>
<proteinExistence type="predicted"/>
<evidence type="ECO:0000313" key="2">
    <source>
        <dbReference type="Proteomes" id="UP000006977"/>
    </source>
</evidence>
<name>J8CUX0_BACCE</name>
<dbReference type="PATRIC" id="fig|1053206.3.peg.4482"/>
<accession>J8CUX0</accession>
<dbReference type="AlphaFoldDB" id="J8CUX0"/>
<evidence type="ECO:0000313" key="1">
    <source>
        <dbReference type="EMBL" id="EJQ76481.1"/>
    </source>
</evidence>
<gene>
    <name evidence="1" type="ORF">IGC_04391</name>
</gene>
<comment type="caution">
    <text evidence="1">The sequence shown here is derived from an EMBL/GenBank/DDBJ whole genome shotgun (WGS) entry which is preliminary data.</text>
</comment>
<protein>
    <submittedName>
        <fullName evidence="1">Uncharacterized protein</fullName>
    </submittedName>
</protein>